<comment type="subcellular location">
    <subcellularLocation>
        <location evidence="1">Membrane</location>
        <topology evidence="1">Multi-pass membrane protein</topology>
    </subcellularLocation>
</comment>
<evidence type="ECO:0008006" key="8">
    <source>
        <dbReference type="Google" id="ProtNLM"/>
    </source>
</evidence>
<keyword evidence="7" id="KW-1185">Reference proteome</keyword>
<dbReference type="RefSeq" id="WP_268187407.1">
    <property type="nucleotide sequence ID" value="NZ_CP113361.1"/>
</dbReference>
<dbReference type="Gene3D" id="1.20.1530.20">
    <property type="match status" value="1"/>
</dbReference>
<dbReference type="Proteomes" id="UP001163096">
    <property type="component" value="Chromosome"/>
</dbReference>
<proteinExistence type="predicted"/>
<name>A0A9X9S4Z3_METOG</name>
<keyword evidence="4 5" id="KW-0472">Membrane</keyword>
<dbReference type="PANTHER" id="PTHR10361">
    <property type="entry name" value="SODIUM-BILE ACID COTRANSPORTER"/>
    <property type="match status" value="1"/>
</dbReference>
<keyword evidence="3 5" id="KW-1133">Transmembrane helix</keyword>
<feature type="transmembrane region" description="Helical" evidence="5">
    <location>
        <begin position="210"/>
        <end position="229"/>
    </location>
</feature>
<gene>
    <name evidence="6" type="ORF">OU421_04470</name>
</gene>
<dbReference type="GO" id="GO:0016020">
    <property type="term" value="C:membrane"/>
    <property type="evidence" value="ECO:0007669"/>
    <property type="project" value="UniProtKB-SubCell"/>
</dbReference>
<evidence type="ECO:0000256" key="5">
    <source>
        <dbReference type="SAM" id="Phobius"/>
    </source>
</evidence>
<dbReference type="InterPro" id="IPR038770">
    <property type="entry name" value="Na+/solute_symporter_sf"/>
</dbReference>
<reference evidence="6" key="1">
    <citation type="submission" date="2022-11" db="EMBL/GenBank/DDBJ databases">
        <title>Complete genome sequence of Methanogenium organophilum DSM 3596.</title>
        <authorList>
            <person name="Chen S.-C."/>
            <person name="Lai S.-J."/>
            <person name="You Y.-T."/>
        </authorList>
    </citation>
    <scope>NUCLEOTIDE SEQUENCE</scope>
    <source>
        <strain evidence="6">DSM 3596</strain>
    </source>
</reference>
<protein>
    <recommendedName>
        <fullName evidence="8">Bile acid:sodium symporter family protein</fullName>
    </recommendedName>
</protein>
<feature type="transmembrane region" description="Helical" evidence="5">
    <location>
        <begin position="173"/>
        <end position="198"/>
    </location>
</feature>
<feature type="transmembrane region" description="Helical" evidence="5">
    <location>
        <begin position="21"/>
        <end position="45"/>
    </location>
</feature>
<feature type="transmembrane region" description="Helical" evidence="5">
    <location>
        <begin position="51"/>
        <end position="71"/>
    </location>
</feature>
<dbReference type="EMBL" id="CP113361">
    <property type="protein sequence ID" value="WAI02129.1"/>
    <property type="molecule type" value="Genomic_DNA"/>
</dbReference>
<feature type="transmembrane region" description="Helical" evidence="5">
    <location>
        <begin position="112"/>
        <end position="132"/>
    </location>
</feature>
<evidence type="ECO:0000313" key="7">
    <source>
        <dbReference type="Proteomes" id="UP001163096"/>
    </source>
</evidence>
<accession>A0A9X9S4Z3</accession>
<dbReference type="AlphaFoldDB" id="A0A9X9S4Z3"/>
<dbReference type="KEGG" id="mou:OU421_04470"/>
<dbReference type="InterPro" id="IPR002657">
    <property type="entry name" value="BilAc:Na_symport/Acr3"/>
</dbReference>
<sequence>MASVGLSLTPKEILLPFQNRRLLAASLLANFILVPLFAYLLLLFFPLGKGMATGLIIVSFAAGAPSLPKIAELTRGNVAYAVGLMALLMVATVVWLPLVIPFALPGIAVNPAATAYTLIIFMLIPLVACLGIRMRHEAFAKKVYPVMDAITNLSIVAIFVIFGIAFLSRLGDFFNAFTGTGAVVMAVIFVIGAWGIGYLTGGPVREERTVLGYGTGFRNVSAALLVVTANFTEPTIILMVLAITIFGVVICGIMVGVQYCRCLQADSPV</sequence>
<evidence type="ECO:0000256" key="2">
    <source>
        <dbReference type="ARBA" id="ARBA00022692"/>
    </source>
</evidence>
<evidence type="ECO:0000256" key="3">
    <source>
        <dbReference type="ARBA" id="ARBA00022989"/>
    </source>
</evidence>
<evidence type="ECO:0000313" key="6">
    <source>
        <dbReference type="EMBL" id="WAI02129.1"/>
    </source>
</evidence>
<keyword evidence="2 5" id="KW-0812">Transmembrane</keyword>
<feature type="transmembrane region" description="Helical" evidence="5">
    <location>
        <begin position="235"/>
        <end position="257"/>
    </location>
</feature>
<organism evidence="6 7">
    <name type="scientific">Methanogenium organophilum</name>
    <dbReference type="NCBI Taxonomy" id="2199"/>
    <lineage>
        <taxon>Archaea</taxon>
        <taxon>Methanobacteriati</taxon>
        <taxon>Methanobacteriota</taxon>
        <taxon>Stenosarchaea group</taxon>
        <taxon>Methanomicrobia</taxon>
        <taxon>Methanomicrobiales</taxon>
        <taxon>Methanomicrobiaceae</taxon>
        <taxon>Methanogenium</taxon>
    </lineage>
</organism>
<dbReference type="InterPro" id="IPR004710">
    <property type="entry name" value="Bilac:Na_transpt"/>
</dbReference>
<evidence type="ECO:0000256" key="1">
    <source>
        <dbReference type="ARBA" id="ARBA00004141"/>
    </source>
</evidence>
<dbReference type="PANTHER" id="PTHR10361:SF28">
    <property type="entry name" value="P3 PROTEIN-RELATED"/>
    <property type="match status" value="1"/>
</dbReference>
<dbReference type="GeneID" id="76834330"/>
<evidence type="ECO:0000256" key="4">
    <source>
        <dbReference type="ARBA" id="ARBA00023136"/>
    </source>
</evidence>
<feature type="transmembrane region" description="Helical" evidence="5">
    <location>
        <begin position="78"/>
        <end position="100"/>
    </location>
</feature>
<feature type="transmembrane region" description="Helical" evidence="5">
    <location>
        <begin position="144"/>
        <end position="167"/>
    </location>
</feature>
<dbReference type="Pfam" id="PF01758">
    <property type="entry name" value="SBF"/>
    <property type="match status" value="1"/>
</dbReference>